<sequence length="262" mass="28184">MENRSRKEERWSLKGNTALVTGGTKGIGRGIVEELAGFGVRVHTCARNEQDLNNLLDQWRKFNLPVTGSVCDVSSRADREKLMEEVSSIFDGKLNILVNNAGGGIMKPAAEITAEEYYSCMATNFDSCFHLSQLAYPLMKASGRGNVVSISGIAGMGALPGCAHYGSAKGAINQLTRTLACEWAKDMIRVNCIAPGLIKTPLAQWLVDNKELSAKVVERIPMKRFGEPDEVAAVVAFLCMPAASFVTGQVICVDGGNLVNLA</sequence>
<evidence type="ECO:0000256" key="1">
    <source>
        <dbReference type="ARBA" id="ARBA00022857"/>
    </source>
</evidence>
<comment type="caution">
    <text evidence="3">The sequence shown here is derived from an EMBL/GenBank/DDBJ whole genome shotgun (WGS) entry which is preliminary data.</text>
</comment>
<dbReference type="PANTHER" id="PTHR42898:SF6">
    <property type="entry name" value="NADP-DEPENDENT MANNITOL DEHYDROGENASE"/>
    <property type="match status" value="1"/>
</dbReference>
<dbReference type="PANTHER" id="PTHR42898">
    <property type="entry name" value="TROPINONE REDUCTASE"/>
    <property type="match status" value="1"/>
</dbReference>
<dbReference type="PRINTS" id="PR00080">
    <property type="entry name" value="SDRFAMILY"/>
</dbReference>
<evidence type="ECO:0008006" key="5">
    <source>
        <dbReference type="Google" id="ProtNLM"/>
    </source>
</evidence>
<dbReference type="SUPFAM" id="SSF51735">
    <property type="entry name" value="NAD(P)-binding Rossmann-fold domains"/>
    <property type="match status" value="1"/>
</dbReference>
<dbReference type="FunFam" id="3.40.50.720:FF:000084">
    <property type="entry name" value="Short-chain dehydrogenase reductase"/>
    <property type="match status" value="1"/>
</dbReference>
<evidence type="ECO:0000313" key="3">
    <source>
        <dbReference type="EMBL" id="KAJ1688160.1"/>
    </source>
</evidence>
<reference evidence="3" key="1">
    <citation type="journal article" date="2022" name="Cell">
        <title>Repeat-based holocentromeres influence genome architecture and karyotype evolution.</title>
        <authorList>
            <person name="Hofstatter P.G."/>
            <person name="Thangavel G."/>
            <person name="Lux T."/>
            <person name="Neumann P."/>
            <person name="Vondrak T."/>
            <person name="Novak P."/>
            <person name="Zhang M."/>
            <person name="Costa L."/>
            <person name="Castellani M."/>
            <person name="Scott A."/>
            <person name="Toegelov H."/>
            <person name="Fuchs J."/>
            <person name="Mata-Sucre Y."/>
            <person name="Dias Y."/>
            <person name="Vanzela A.L.L."/>
            <person name="Huettel B."/>
            <person name="Almeida C.C.S."/>
            <person name="Simkova H."/>
            <person name="Souza G."/>
            <person name="Pedrosa-Harand A."/>
            <person name="Macas J."/>
            <person name="Mayer K.F.X."/>
            <person name="Houben A."/>
            <person name="Marques A."/>
        </authorList>
    </citation>
    <scope>NUCLEOTIDE SEQUENCE</scope>
    <source>
        <strain evidence="3">RhyBre1mFocal</strain>
    </source>
</reference>
<dbReference type="InterPro" id="IPR002347">
    <property type="entry name" value="SDR_fam"/>
</dbReference>
<dbReference type="GO" id="GO:0016491">
    <property type="term" value="F:oxidoreductase activity"/>
    <property type="evidence" value="ECO:0007669"/>
    <property type="project" value="UniProtKB-KW"/>
</dbReference>
<protein>
    <recommendedName>
        <fullName evidence="5">Tropinone reductase</fullName>
    </recommendedName>
</protein>
<dbReference type="InterPro" id="IPR045000">
    <property type="entry name" value="TR"/>
</dbReference>
<dbReference type="Pfam" id="PF13561">
    <property type="entry name" value="adh_short_C2"/>
    <property type="match status" value="1"/>
</dbReference>
<accession>A0A9Q0C6N4</accession>
<evidence type="ECO:0000313" key="4">
    <source>
        <dbReference type="Proteomes" id="UP001151287"/>
    </source>
</evidence>
<dbReference type="EMBL" id="JAMQYH010000005">
    <property type="protein sequence ID" value="KAJ1688160.1"/>
    <property type="molecule type" value="Genomic_DNA"/>
</dbReference>
<dbReference type="AlphaFoldDB" id="A0A9Q0C6N4"/>
<dbReference type="OrthoDB" id="590411at2759"/>
<gene>
    <name evidence="3" type="ORF">LUZ63_019550</name>
</gene>
<dbReference type="Gene3D" id="3.40.50.720">
    <property type="entry name" value="NAD(P)-binding Rossmann-like Domain"/>
    <property type="match status" value="1"/>
</dbReference>
<keyword evidence="1" id="KW-0521">NADP</keyword>
<keyword evidence="2" id="KW-0560">Oxidoreductase</keyword>
<evidence type="ECO:0000256" key="2">
    <source>
        <dbReference type="ARBA" id="ARBA00023002"/>
    </source>
</evidence>
<dbReference type="PRINTS" id="PR00081">
    <property type="entry name" value="GDHRDH"/>
</dbReference>
<proteinExistence type="predicted"/>
<keyword evidence="4" id="KW-1185">Reference proteome</keyword>
<dbReference type="InterPro" id="IPR036291">
    <property type="entry name" value="NAD(P)-bd_dom_sf"/>
</dbReference>
<dbReference type="Proteomes" id="UP001151287">
    <property type="component" value="Unassembled WGS sequence"/>
</dbReference>
<name>A0A9Q0C6N4_9POAL</name>
<organism evidence="3 4">
    <name type="scientific">Rhynchospora breviuscula</name>
    <dbReference type="NCBI Taxonomy" id="2022672"/>
    <lineage>
        <taxon>Eukaryota</taxon>
        <taxon>Viridiplantae</taxon>
        <taxon>Streptophyta</taxon>
        <taxon>Embryophyta</taxon>
        <taxon>Tracheophyta</taxon>
        <taxon>Spermatophyta</taxon>
        <taxon>Magnoliopsida</taxon>
        <taxon>Liliopsida</taxon>
        <taxon>Poales</taxon>
        <taxon>Cyperaceae</taxon>
        <taxon>Cyperoideae</taxon>
        <taxon>Rhynchosporeae</taxon>
        <taxon>Rhynchospora</taxon>
    </lineage>
</organism>